<evidence type="ECO:0000313" key="1">
    <source>
        <dbReference type="EMBL" id="KAG8083844.1"/>
    </source>
</evidence>
<reference evidence="1" key="1">
    <citation type="journal article" date="2021" name="bioRxiv">
        <title>Whole Genome Assembly and Annotation of Northern Wild Rice, Zizania palustris L., Supports a Whole Genome Duplication in the Zizania Genus.</title>
        <authorList>
            <person name="Haas M."/>
            <person name="Kono T."/>
            <person name="Macchietto M."/>
            <person name="Millas R."/>
            <person name="McGilp L."/>
            <person name="Shao M."/>
            <person name="Duquette J."/>
            <person name="Hirsch C.N."/>
            <person name="Kimball J."/>
        </authorList>
    </citation>
    <scope>NUCLEOTIDE SEQUENCE</scope>
    <source>
        <tissue evidence="1">Fresh leaf tissue</tissue>
    </source>
</reference>
<reference evidence="1" key="2">
    <citation type="submission" date="2021-02" db="EMBL/GenBank/DDBJ databases">
        <authorList>
            <person name="Kimball J.A."/>
            <person name="Haas M.W."/>
            <person name="Macchietto M."/>
            <person name="Kono T."/>
            <person name="Duquette J."/>
            <person name="Shao M."/>
        </authorList>
    </citation>
    <scope>NUCLEOTIDE SEQUENCE</scope>
    <source>
        <tissue evidence="1">Fresh leaf tissue</tissue>
    </source>
</reference>
<dbReference type="AlphaFoldDB" id="A0A8J5TIB3"/>
<organism evidence="1 2">
    <name type="scientific">Zizania palustris</name>
    <name type="common">Northern wild rice</name>
    <dbReference type="NCBI Taxonomy" id="103762"/>
    <lineage>
        <taxon>Eukaryota</taxon>
        <taxon>Viridiplantae</taxon>
        <taxon>Streptophyta</taxon>
        <taxon>Embryophyta</taxon>
        <taxon>Tracheophyta</taxon>
        <taxon>Spermatophyta</taxon>
        <taxon>Magnoliopsida</taxon>
        <taxon>Liliopsida</taxon>
        <taxon>Poales</taxon>
        <taxon>Poaceae</taxon>
        <taxon>BOP clade</taxon>
        <taxon>Oryzoideae</taxon>
        <taxon>Oryzeae</taxon>
        <taxon>Zizaniinae</taxon>
        <taxon>Zizania</taxon>
    </lineage>
</organism>
<dbReference type="Proteomes" id="UP000729402">
    <property type="component" value="Unassembled WGS sequence"/>
</dbReference>
<proteinExistence type="predicted"/>
<accession>A0A8J5TIB3</accession>
<protein>
    <submittedName>
        <fullName evidence="1">Uncharacterized protein</fullName>
    </submittedName>
</protein>
<evidence type="ECO:0000313" key="2">
    <source>
        <dbReference type="Proteomes" id="UP000729402"/>
    </source>
</evidence>
<name>A0A8J5TIB3_ZIZPA</name>
<keyword evidence="2" id="KW-1185">Reference proteome</keyword>
<dbReference type="EMBL" id="JAAALK010000082">
    <property type="protein sequence ID" value="KAG8083844.1"/>
    <property type="molecule type" value="Genomic_DNA"/>
</dbReference>
<gene>
    <name evidence="1" type="ORF">GUJ93_ZPchr0010g9608</name>
</gene>
<sequence>MDDIHLSALRHIDEKDAMIITQSAEISDLHRQLCDIKISSNPPHRVPRIKRIARKIMGLPRRRQQP</sequence>
<comment type="caution">
    <text evidence="1">The sequence shown here is derived from an EMBL/GenBank/DDBJ whole genome shotgun (WGS) entry which is preliminary data.</text>
</comment>